<reference evidence="1" key="1">
    <citation type="submission" date="2018-05" db="EMBL/GenBank/DDBJ databases">
        <authorList>
            <person name="Lanie J.A."/>
            <person name="Ng W.-L."/>
            <person name="Kazmierczak K.M."/>
            <person name="Andrzejewski T.M."/>
            <person name="Davidsen T.M."/>
            <person name="Wayne K.J."/>
            <person name="Tettelin H."/>
            <person name="Glass J.I."/>
            <person name="Rusch D."/>
            <person name="Podicherti R."/>
            <person name="Tsui H.-C.T."/>
            <person name="Winkler M.E."/>
        </authorList>
    </citation>
    <scope>NUCLEOTIDE SEQUENCE</scope>
</reference>
<proteinExistence type="predicted"/>
<feature type="non-terminal residue" evidence="1">
    <location>
        <position position="24"/>
    </location>
</feature>
<organism evidence="1">
    <name type="scientific">marine metagenome</name>
    <dbReference type="NCBI Taxonomy" id="408172"/>
    <lineage>
        <taxon>unclassified sequences</taxon>
        <taxon>metagenomes</taxon>
        <taxon>ecological metagenomes</taxon>
    </lineage>
</organism>
<dbReference type="EMBL" id="UINC01209418">
    <property type="protein sequence ID" value="SVE32423.1"/>
    <property type="molecule type" value="Genomic_DNA"/>
</dbReference>
<accession>A0A383CK69</accession>
<dbReference type="AlphaFoldDB" id="A0A383CK69"/>
<evidence type="ECO:0000313" key="1">
    <source>
        <dbReference type="EMBL" id="SVE32423.1"/>
    </source>
</evidence>
<feature type="non-terminal residue" evidence="1">
    <location>
        <position position="1"/>
    </location>
</feature>
<name>A0A383CK69_9ZZZZ</name>
<protein>
    <submittedName>
        <fullName evidence="1">Uncharacterized protein</fullName>
    </submittedName>
</protein>
<gene>
    <name evidence="1" type="ORF">METZ01_LOCUS485277</name>
</gene>
<sequence length="24" mass="3056">WRARVIQCHLISRTSFLRRHERFS</sequence>